<accession>A0A1L2CUD5</accession>
<sequence length="132" mass="14791">MNKTHSGFLKTITGVVLITKDGEDMLCCLEDMQSTKHFTIGQIFTAVRVLNGKSVNDYGNLWPKFRVSSNGPISNDWIALQQIHSNCESDYEFLVAVCEQLKEEVPDVVPRAKVQEQLNLFKEIMADLAAAN</sequence>
<keyword evidence="2" id="KW-1185">Reference proteome</keyword>
<protein>
    <submittedName>
        <fullName evidence="1">Uncharacterized protein</fullName>
    </submittedName>
</protein>
<gene>
    <name evidence="1" type="ORF">CBB_66</name>
</gene>
<reference evidence="2" key="1">
    <citation type="submission" date="2016-01" db="EMBL/GenBank/DDBJ databases">
        <title>Isolation and Characterization of Enterobacteria phage CBB.</title>
        <authorList>
            <person name="Buttimer C.T.H."/>
            <person name="Hendrix H."/>
            <person name="Alexandre H."/>
            <person name="O'Mahony J."/>
            <person name="Lavigne R."/>
            <person name="Coffey A."/>
        </authorList>
    </citation>
    <scope>NUCLEOTIDE SEQUENCE [LARGE SCALE GENOMIC DNA]</scope>
</reference>
<name>A0A1L2CUD5_9CAUD</name>
<proteinExistence type="predicted"/>
<evidence type="ECO:0000313" key="2">
    <source>
        <dbReference type="Proteomes" id="UP000223891"/>
    </source>
</evidence>
<dbReference type="EMBL" id="KU574722">
    <property type="protein sequence ID" value="AMM43631.1"/>
    <property type="molecule type" value="Genomic_DNA"/>
</dbReference>
<dbReference type="Proteomes" id="UP000223891">
    <property type="component" value="Segment"/>
</dbReference>
<evidence type="ECO:0000313" key="1">
    <source>
        <dbReference type="EMBL" id="AMM43631.1"/>
    </source>
</evidence>
<organism evidence="1 2">
    <name type="scientific">Pectobacterium phage vB_PcaM_CBB</name>
    <dbReference type="NCBI Taxonomy" id="2772511"/>
    <lineage>
        <taxon>Viruses</taxon>
        <taxon>Duplodnaviria</taxon>
        <taxon>Heunggongvirae</taxon>
        <taxon>Uroviricota</taxon>
        <taxon>Caudoviricetes</taxon>
        <taxon>Mimasvirus</taxon>
        <taxon>Mimasvirus CBB</taxon>
    </lineage>
</organism>